<reference evidence="1" key="1">
    <citation type="submission" date="2019-04" db="EMBL/GenBank/DDBJ databases">
        <title>Microbes associate with the intestines of laboratory mice.</title>
        <authorList>
            <person name="Navarre W."/>
            <person name="Wong E."/>
            <person name="Huang K."/>
            <person name="Tropini C."/>
            <person name="Ng K."/>
            <person name="Yu B."/>
        </authorList>
    </citation>
    <scope>NUCLEOTIDE SEQUENCE</scope>
    <source>
        <strain evidence="1">NM72_1-8</strain>
    </source>
</reference>
<accession>A0AC61R3C9</accession>
<evidence type="ECO:0000313" key="1">
    <source>
        <dbReference type="EMBL" id="TGY00765.1"/>
    </source>
</evidence>
<dbReference type="EMBL" id="SRZB01000001">
    <property type="protein sequence ID" value="TGY00765.1"/>
    <property type="molecule type" value="Genomic_DNA"/>
</dbReference>
<organism evidence="1 2">
    <name type="scientific">Hominisplanchenecus murintestinalis</name>
    <dbReference type="NCBI Taxonomy" id="2941517"/>
    <lineage>
        <taxon>Bacteria</taxon>
        <taxon>Bacillati</taxon>
        <taxon>Bacillota</taxon>
        <taxon>Clostridia</taxon>
        <taxon>Lachnospirales</taxon>
        <taxon>Lachnospiraceae</taxon>
        <taxon>Hominisplanchenecus</taxon>
    </lineage>
</organism>
<dbReference type="Proteomes" id="UP000307720">
    <property type="component" value="Unassembled WGS sequence"/>
</dbReference>
<keyword evidence="2" id="KW-1185">Reference proteome</keyword>
<name>A0AC61R3C9_9FIRM</name>
<sequence>MRRCSRRRMAVLAACIMSAGILCIPSTVYAKKITSFHQLESLAEKEVKGAHIIEVDKDYEKGIIVYEARLLKGKKEYDLTYRASDGKLVAYGWEIRDWYVERGSGNLISQSRCRRLAKKRVPGGSINSLVRKRSDGVEIYKVKMKKGGKKYELEFHARTGKLLEYDWEFTSSAKDEKNYIGLEKARKAALEKSKGGTVIKAKFDRDDGVPVYEVEIVKDEYEYDIKIHAKTGKIIDFELESIYD</sequence>
<evidence type="ECO:0000313" key="2">
    <source>
        <dbReference type="Proteomes" id="UP000307720"/>
    </source>
</evidence>
<proteinExistence type="predicted"/>
<protein>
    <submittedName>
        <fullName evidence="1">Uncharacterized protein</fullName>
    </submittedName>
</protein>
<gene>
    <name evidence="1" type="ORF">E5357_00920</name>
</gene>
<comment type="caution">
    <text evidence="1">The sequence shown here is derived from an EMBL/GenBank/DDBJ whole genome shotgun (WGS) entry which is preliminary data.</text>
</comment>